<dbReference type="Gene3D" id="3.30.1370.60">
    <property type="entry name" value="Hypothetical oxidoreductase yiak, domain 2"/>
    <property type="match status" value="1"/>
</dbReference>
<name>D3TCX6_ACIB4</name>
<accession>D3TCX6</accession>
<protein>
    <submittedName>
        <fullName evidence="3">Malate/L-lactate dehydrogenase</fullName>
    </submittedName>
</protein>
<dbReference type="GeneID" id="8827545"/>
<evidence type="ECO:0000313" key="4">
    <source>
        <dbReference type="Proteomes" id="UP000001400"/>
    </source>
</evidence>
<dbReference type="SUPFAM" id="SSF89733">
    <property type="entry name" value="L-sulfolactate dehydrogenase-like"/>
    <property type="match status" value="1"/>
</dbReference>
<sequence>MFEKTVVDENYVRIPREKLFNFVVEIFKRLDVPEEDAKIVADNLIMADMRGIESHGVQRLKRYVDGIKVGAVNVHPNIKVVKESPVFAVLDGDEALGQVVGYKGMKMAIEKAKKVGVGIVGVRNSNHYGIAGYYSYMAAKEDLVGVSMTTSRPLVAHTGAMEKFMGTSPISVAAPVEGSRPFLLDMATSVVPSGKIEVYRRKNKPVPGDWAISTETGEIIHDPNEILSPKGTILPLGGLGEISGGHKGYGLGAIVDILAGILNGATWSKHVGGTSDKHSDVGHFFMAIDPGAFGDKEEFKKNMRKFMEELKNAKKHPKFERIWVHGEKGFLTYEAREKLGVPIYKKVLDEMNAIADELGVQKLP</sequence>
<keyword evidence="4" id="KW-1185">Reference proteome</keyword>
<dbReference type="OrthoDB" id="40552at2157"/>
<comment type="similarity">
    <text evidence="1">Belongs to the LDH2/MDH2 oxidoreductase family.</text>
</comment>
<dbReference type="KEGG" id="abi:Aboo_0600"/>
<dbReference type="Gene3D" id="1.10.1530.10">
    <property type="match status" value="1"/>
</dbReference>
<organism evidence="3 4">
    <name type="scientific">Aciduliprofundum boonei (strain DSM 19572 / T469)</name>
    <dbReference type="NCBI Taxonomy" id="439481"/>
    <lineage>
        <taxon>Archaea</taxon>
        <taxon>Methanobacteriati</taxon>
        <taxon>Thermoplasmatota</taxon>
        <taxon>DHVE2 group</taxon>
        <taxon>Candidatus Aciduliprofundum</taxon>
    </lineage>
</organism>
<dbReference type="RefSeq" id="WP_012997182.1">
    <property type="nucleotide sequence ID" value="NC_013926.1"/>
</dbReference>
<gene>
    <name evidence="3" type="ordered locus">Aboo_0600</name>
</gene>
<keyword evidence="2" id="KW-0560">Oxidoreductase</keyword>
<evidence type="ECO:0000256" key="1">
    <source>
        <dbReference type="ARBA" id="ARBA00006056"/>
    </source>
</evidence>
<dbReference type="InterPro" id="IPR003767">
    <property type="entry name" value="Malate/L-lactate_DH-like"/>
</dbReference>
<dbReference type="GO" id="GO:0016491">
    <property type="term" value="F:oxidoreductase activity"/>
    <property type="evidence" value="ECO:0007669"/>
    <property type="project" value="UniProtKB-KW"/>
</dbReference>
<evidence type="ECO:0000313" key="3">
    <source>
        <dbReference type="EMBL" id="ADD08411.1"/>
    </source>
</evidence>
<dbReference type="HOGENOM" id="CLU_040452_3_0_2"/>
<dbReference type="EMBL" id="CP001941">
    <property type="protein sequence ID" value="ADD08411.1"/>
    <property type="molecule type" value="Genomic_DNA"/>
</dbReference>
<dbReference type="Proteomes" id="UP000001400">
    <property type="component" value="Chromosome"/>
</dbReference>
<dbReference type="PANTHER" id="PTHR11091:SF0">
    <property type="entry name" value="MALATE DEHYDROGENASE"/>
    <property type="match status" value="1"/>
</dbReference>
<dbReference type="PANTHER" id="PTHR11091">
    <property type="entry name" value="OXIDOREDUCTASE-RELATED"/>
    <property type="match status" value="1"/>
</dbReference>
<dbReference type="InterPro" id="IPR043144">
    <property type="entry name" value="Mal/L-sulf/L-lact_DH-like_ah"/>
</dbReference>
<dbReference type="AlphaFoldDB" id="D3TCX6"/>
<proteinExistence type="inferred from homology"/>
<evidence type="ECO:0000256" key="2">
    <source>
        <dbReference type="ARBA" id="ARBA00023002"/>
    </source>
</evidence>
<dbReference type="Pfam" id="PF02615">
    <property type="entry name" value="Ldh_2"/>
    <property type="match status" value="1"/>
</dbReference>
<dbReference type="InterPro" id="IPR036111">
    <property type="entry name" value="Mal/L-sulfo/L-lacto_DH-like_sf"/>
</dbReference>
<reference evidence="3" key="1">
    <citation type="submission" date="2010-02" db="EMBL/GenBank/DDBJ databases">
        <title>Complete sequence of Aciduliprofundum boonei T469.</title>
        <authorList>
            <consortium name="US DOE Joint Genome Institute"/>
            <person name="Lucas S."/>
            <person name="Copeland A."/>
            <person name="Lapidus A."/>
            <person name="Cheng J.-F."/>
            <person name="Bruce D."/>
            <person name="Goodwin L."/>
            <person name="Pitluck S."/>
            <person name="Saunders E."/>
            <person name="Detter J.C."/>
            <person name="Han C."/>
            <person name="Tapia R."/>
            <person name="Land M."/>
            <person name="Hauser L."/>
            <person name="Kyrpides N."/>
            <person name="Mikhailova N."/>
            <person name="Flores G."/>
            <person name="Reysenbach A.-L."/>
            <person name="Woyke T."/>
        </authorList>
    </citation>
    <scope>NUCLEOTIDE SEQUENCE</scope>
    <source>
        <strain evidence="3">T469</strain>
    </source>
</reference>
<dbReference type="InterPro" id="IPR043143">
    <property type="entry name" value="Mal/L-sulf/L-lact_DH-like_NADP"/>
</dbReference>